<dbReference type="AlphaFoldDB" id="T1FCG3"/>
<dbReference type="GO" id="GO:0007165">
    <property type="term" value="P:signal transduction"/>
    <property type="evidence" value="ECO:0000318"/>
    <property type="project" value="GO_Central"/>
</dbReference>
<organism evidence="10 11">
    <name type="scientific">Helobdella robusta</name>
    <name type="common">Californian leech</name>
    <dbReference type="NCBI Taxonomy" id="6412"/>
    <lineage>
        <taxon>Eukaryota</taxon>
        <taxon>Metazoa</taxon>
        <taxon>Spiralia</taxon>
        <taxon>Lophotrochozoa</taxon>
        <taxon>Annelida</taxon>
        <taxon>Clitellata</taxon>
        <taxon>Hirudinea</taxon>
        <taxon>Rhynchobdellida</taxon>
        <taxon>Glossiphoniidae</taxon>
        <taxon>Helobdella</taxon>
    </lineage>
</organism>
<reference evidence="9 11" key="2">
    <citation type="journal article" date="2013" name="Nature">
        <title>Insights into bilaterian evolution from three spiralian genomes.</title>
        <authorList>
            <person name="Simakov O."/>
            <person name="Marletaz F."/>
            <person name="Cho S.J."/>
            <person name="Edsinger-Gonzales E."/>
            <person name="Havlak P."/>
            <person name="Hellsten U."/>
            <person name="Kuo D.H."/>
            <person name="Larsson T."/>
            <person name="Lv J."/>
            <person name="Arendt D."/>
            <person name="Savage R."/>
            <person name="Osoegawa K."/>
            <person name="de Jong P."/>
            <person name="Grimwood J."/>
            <person name="Chapman J.A."/>
            <person name="Shapiro H."/>
            <person name="Aerts A."/>
            <person name="Otillar R.P."/>
            <person name="Terry A.Y."/>
            <person name="Boore J.L."/>
            <person name="Grigoriev I.V."/>
            <person name="Lindberg D.R."/>
            <person name="Seaver E.C."/>
            <person name="Weisblat D.A."/>
            <person name="Putnam N.H."/>
            <person name="Rokhsar D.S."/>
        </authorList>
    </citation>
    <scope>NUCLEOTIDE SEQUENCE</scope>
</reference>
<dbReference type="Proteomes" id="UP000015101">
    <property type="component" value="Unassembled WGS sequence"/>
</dbReference>
<evidence type="ECO:0000313" key="10">
    <source>
        <dbReference type="EnsemblMetazoa" id="HelroP177906"/>
    </source>
</evidence>
<dbReference type="GeneID" id="20206512"/>
<evidence type="ECO:0000256" key="2">
    <source>
        <dbReference type="ARBA" id="ARBA00022692"/>
    </source>
</evidence>
<feature type="domain" description="WSC" evidence="8">
    <location>
        <begin position="163"/>
        <end position="256"/>
    </location>
</feature>
<evidence type="ECO:0000256" key="1">
    <source>
        <dbReference type="ARBA" id="ARBA00004167"/>
    </source>
</evidence>
<comment type="subcellular location">
    <subcellularLocation>
        <location evidence="1">Membrane</location>
        <topology evidence="1">Single-pass membrane protein</topology>
    </subcellularLocation>
</comment>
<dbReference type="GO" id="GO:0004888">
    <property type="term" value="F:transmembrane signaling receptor activity"/>
    <property type="evidence" value="ECO:0000318"/>
    <property type="project" value="GO_Central"/>
</dbReference>
<proteinExistence type="predicted"/>
<dbReference type="PANTHER" id="PTHR24269:SF16">
    <property type="entry name" value="PROTEIN SLG1"/>
    <property type="match status" value="1"/>
</dbReference>
<dbReference type="InterPro" id="IPR002889">
    <property type="entry name" value="WSC_carb-bd"/>
</dbReference>
<evidence type="ECO:0000256" key="7">
    <source>
        <dbReference type="SAM" id="Phobius"/>
    </source>
</evidence>
<keyword evidence="2 7" id="KW-0812">Transmembrane</keyword>
<evidence type="ECO:0000256" key="3">
    <source>
        <dbReference type="ARBA" id="ARBA00022729"/>
    </source>
</evidence>
<name>T1FCG3_HELRO</name>
<keyword evidence="5 7" id="KW-0472">Membrane</keyword>
<dbReference type="InParanoid" id="T1FCG3"/>
<dbReference type="RefSeq" id="XP_009024315.1">
    <property type="nucleotide sequence ID" value="XM_009026067.1"/>
</dbReference>
<feature type="transmembrane region" description="Helical" evidence="7">
    <location>
        <begin position="350"/>
        <end position="374"/>
    </location>
</feature>
<dbReference type="EMBL" id="AMQM01006227">
    <property type="status" value="NOT_ANNOTATED_CDS"/>
    <property type="molecule type" value="Genomic_DNA"/>
</dbReference>
<dbReference type="EMBL" id="KB097336">
    <property type="protein sequence ID" value="ESN97483.1"/>
    <property type="molecule type" value="Genomic_DNA"/>
</dbReference>
<dbReference type="GO" id="GO:0005886">
    <property type="term" value="C:plasma membrane"/>
    <property type="evidence" value="ECO:0000318"/>
    <property type="project" value="GO_Central"/>
</dbReference>
<dbReference type="InterPro" id="IPR051836">
    <property type="entry name" value="Kremen_rcpt"/>
</dbReference>
<keyword evidence="11" id="KW-1185">Reference proteome</keyword>
<evidence type="ECO:0000256" key="4">
    <source>
        <dbReference type="ARBA" id="ARBA00022989"/>
    </source>
</evidence>
<reference evidence="11" key="1">
    <citation type="submission" date="2012-12" db="EMBL/GenBank/DDBJ databases">
        <authorList>
            <person name="Hellsten U."/>
            <person name="Grimwood J."/>
            <person name="Chapman J.A."/>
            <person name="Shapiro H."/>
            <person name="Aerts A."/>
            <person name="Otillar R.P."/>
            <person name="Terry A.Y."/>
            <person name="Boore J.L."/>
            <person name="Simakov O."/>
            <person name="Marletaz F."/>
            <person name="Cho S.-J."/>
            <person name="Edsinger-Gonzales E."/>
            <person name="Havlak P."/>
            <person name="Kuo D.-H."/>
            <person name="Larsson T."/>
            <person name="Lv J."/>
            <person name="Arendt D."/>
            <person name="Savage R."/>
            <person name="Osoegawa K."/>
            <person name="de Jong P."/>
            <person name="Lindberg D.R."/>
            <person name="Seaver E.C."/>
            <person name="Weisblat D.A."/>
            <person name="Putnam N.H."/>
            <person name="Grigoriev I.V."/>
            <person name="Rokhsar D.S."/>
        </authorList>
    </citation>
    <scope>NUCLEOTIDE SEQUENCE</scope>
</reference>
<keyword evidence="6" id="KW-0325">Glycoprotein</keyword>
<protein>
    <recommendedName>
        <fullName evidence="8">WSC domain-containing protein</fullName>
    </recommendedName>
</protein>
<dbReference type="PANTHER" id="PTHR24269">
    <property type="entry name" value="KREMEN PROTEIN"/>
    <property type="match status" value="1"/>
</dbReference>
<dbReference type="Pfam" id="PF01822">
    <property type="entry name" value="WSC"/>
    <property type="match status" value="1"/>
</dbReference>
<evidence type="ECO:0000259" key="8">
    <source>
        <dbReference type="PROSITE" id="PS51212"/>
    </source>
</evidence>
<sequence>MTASSMKNSLTFCRKYTKSLACPGMPMIMPCVESSRVIATSVMYFKFEKIPSSAKYSIAEIEVFGDETLTHVYTYIGCFAVFKGQKIIGDYSFSSCVSECQKRAKANIVFAFKKRTLCYYGAEPEEKVPQRYCHLACDGSVEDSQKICGGNRFYSVYSGIVTEKTLMGCFRQMKYERGAKHHKIEINPLTPYGSCLLMCKKMQPQHFAIKNGKQCLCGNLFLPNELLPLSKCDVVCVDNPKKSCGGRDSYSVYSIFNVYNFSEPPRVNRFCMNEEPFNNETCVPGKCQNGWSGPLCDETDLLTECQHPERRIIYRNGSFGEIVDNMTFSSSDDDSNSTADGNKNDQSINMVTVGITLSVISFLLLLFGVLFAYFKRQSKKIEQALALKTNRRIGYF</sequence>
<gene>
    <name evidence="10" type="primary">20206512</name>
    <name evidence="9" type="ORF">HELRODRAFT_177906</name>
</gene>
<dbReference type="PROSITE" id="PS51212">
    <property type="entry name" value="WSC"/>
    <property type="match status" value="1"/>
</dbReference>
<keyword evidence="3" id="KW-0732">Signal</keyword>
<dbReference type="KEGG" id="hro:HELRODRAFT_177906"/>
<evidence type="ECO:0000256" key="5">
    <source>
        <dbReference type="ARBA" id="ARBA00023136"/>
    </source>
</evidence>
<dbReference type="EnsemblMetazoa" id="HelroT177906">
    <property type="protein sequence ID" value="HelroP177906"/>
    <property type="gene ID" value="HelroG177906"/>
</dbReference>
<evidence type="ECO:0000313" key="9">
    <source>
        <dbReference type="EMBL" id="ESN97483.1"/>
    </source>
</evidence>
<dbReference type="HOGENOM" id="CLU_696926_0_0_1"/>
<dbReference type="CTD" id="20206512"/>
<evidence type="ECO:0000256" key="6">
    <source>
        <dbReference type="ARBA" id="ARBA00023180"/>
    </source>
</evidence>
<dbReference type="OrthoDB" id="4781at2759"/>
<evidence type="ECO:0000313" key="11">
    <source>
        <dbReference type="Proteomes" id="UP000015101"/>
    </source>
</evidence>
<reference evidence="10" key="3">
    <citation type="submission" date="2015-06" db="UniProtKB">
        <authorList>
            <consortium name="EnsemblMetazoa"/>
        </authorList>
    </citation>
    <scope>IDENTIFICATION</scope>
</reference>
<accession>T1FCG3</accession>
<keyword evidence="4 7" id="KW-1133">Transmembrane helix</keyword>